<name>A0A2P9DZX2_ECOLX</name>
<evidence type="ECO:0000313" key="1">
    <source>
        <dbReference type="EMBL" id="SPD96699.1"/>
    </source>
</evidence>
<protein>
    <submittedName>
        <fullName evidence="1">Protein TraA</fullName>
    </submittedName>
</protein>
<reference evidence="1" key="1">
    <citation type="submission" date="2018-02" db="EMBL/GenBank/DDBJ databases">
        <authorList>
            <person name="Cea G.-C."/>
            <person name="William W."/>
        </authorList>
    </citation>
    <scope>NUCLEOTIDE SEQUENCE</scope>
    <source>
        <strain evidence="1">713</strain>
        <plasmid evidence="1">RCS36_pI-II</plasmid>
    </source>
</reference>
<organism evidence="1">
    <name type="scientific">Escherichia coli</name>
    <dbReference type="NCBI Taxonomy" id="562"/>
    <lineage>
        <taxon>Bacteria</taxon>
        <taxon>Pseudomonadati</taxon>
        <taxon>Pseudomonadota</taxon>
        <taxon>Gammaproteobacteria</taxon>
        <taxon>Enterobacterales</taxon>
        <taxon>Enterobacteriaceae</taxon>
        <taxon>Escherichia</taxon>
    </lineage>
</organism>
<dbReference type="RefSeq" id="WP_011205811.1">
    <property type="nucleotide sequence ID" value="NZ_BGLU01000028.1"/>
</dbReference>
<dbReference type="AlphaFoldDB" id="A0A2P9DZX2"/>
<accession>A0A2P9DZX2</accession>
<proteinExistence type="predicted"/>
<dbReference type="Pfam" id="PF17509">
    <property type="entry name" value="DUF5440"/>
    <property type="match status" value="1"/>
</dbReference>
<keyword evidence="1" id="KW-0614">Plasmid</keyword>
<sequence>MNIEAYPHDFRGSLAVVSATGVAGCRTWTLRSVETGKHYELAPASIEGWPLPAKREDSRPNSIIVNYDGNDVIALELATGELYRTRAPATTLRLRR</sequence>
<geneLocation type="plasmid" evidence="1">
    <name>RCS36_pI-II</name>
</geneLocation>
<dbReference type="EMBL" id="LT985229">
    <property type="protein sequence ID" value="SPD96699.1"/>
    <property type="molecule type" value="Genomic_DNA"/>
</dbReference>
<gene>
    <name evidence="1" type="primary">traA</name>
    <name evidence="1" type="ORF">RCS36_PI-II0012</name>
</gene>
<dbReference type="InterPro" id="IPR020497">
    <property type="entry name" value="DUF5440"/>
</dbReference>
<reference evidence="1" key="2">
    <citation type="submission" date="2019-09" db="EMBL/GenBank/DDBJ databases">
        <authorList>
            <consortium name="Genoscope - CEA"/>
            <person name="William W."/>
        </authorList>
    </citation>
    <scope>NUCLEOTIDE SEQUENCE [LARGE SCALE GENOMIC DNA]</scope>
    <source>
        <strain evidence="1">713</strain>
        <plasmid evidence="1">RCS36_pI-II</plasmid>
    </source>
</reference>